<dbReference type="RefSeq" id="WP_093657571.1">
    <property type="nucleotide sequence ID" value="NZ_FOET01000003.1"/>
</dbReference>
<reference evidence="3 4" key="1">
    <citation type="submission" date="2016-10" db="EMBL/GenBank/DDBJ databases">
        <authorList>
            <person name="de Groot N.N."/>
        </authorList>
    </citation>
    <scope>NUCLEOTIDE SEQUENCE [LARGE SCALE GENOMIC DNA]</scope>
    <source>
        <strain evidence="3 4">CGMCC 4.3519</strain>
    </source>
</reference>
<dbReference type="GO" id="GO:0010181">
    <property type="term" value="F:FMN binding"/>
    <property type="evidence" value="ECO:0007669"/>
    <property type="project" value="InterPro"/>
</dbReference>
<protein>
    <submittedName>
        <fullName evidence="3">NADH-FMN oxidoreductase RutF, flavin reductase (DIM6/NTAB) family</fullName>
    </submittedName>
</protein>
<evidence type="ECO:0000259" key="2">
    <source>
        <dbReference type="SMART" id="SM00903"/>
    </source>
</evidence>
<gene>
    <name evidence="3" type="ORF">SAMN05216481_103459</name>
</gene>
<keyword evidence="4" id="KW-1185">Reference proteome</keyword>
<dbReference type="InterPro" id="IPR012349">
    <property type="entry name" value="Split_barrel_FMN-bd"/>
</dbReference>
<accession>A0A1H9CVN5</accession>
<evidence type="ECO:0000313" key="4">
    <source>
        <dbReference type="Proteomes" id="UP000199055"/>
    </source>
</evidence>
<dbReference type="InterPro" id="IPR002563">
    <property type="entry name" value="Flavin_Rdtase-like_dom"/>
</dbReference>
<evidence type="ECO:0000256" key="1">
    <source>
        <dbReference type="ARBA" id="ARBA00023002"/>
    </source>
</evidence>
<dbReference type="STRING" id="403935.SAMN05216481_103459"/>
<dbReference type="GO" id="GO:0042602">
    <property type="term" value="F:riboflavin reductase (NADPH) activity"/>
    <property type="evidence" value="ECO:0007669"/>
    <property type="project" value="TreeGrafter"/>
</dbReference>
<dbReference type="Pfam" id="PF01613">
    <property type="entry name" value="Flavin_Reduct"/>
    <property type="match status" value="1"/>
</dbReference>
<sequence>MRPDSTTLTPESDIAAFRSAMGCFPTGVALLSRGSGAGASVVTVNSLTSVSLDPLLLLVCLKSDSRMVRRVSEAGSFAVNVLDETQRDLSALFARPDRPSGESAMRLLDAVEGATGNAVLPSAAAFFECRLYAEHAGGDHVVFLGRVVAMHRSTPDRRPLLFHHGRYAALA</sequence>
<dbReference type="InterPro" id="IPR050268">
    <property type="entry name" value="NADH-dep_flavin_reductase"/>
</dbReference>
<dbReference type="EMBL" id="FOET01000003">
    <property type="protein sequence ID" value="SEQ05167.1"/>
    <property type="molecule type" value="Genomic_DNA"/>
</dbReference>
<dbReference type="Gene3D" id="2.30.110.10">
    <property type="entry name" value="Electron Transport, Fmn-binding Protein, Chain A"/>
    <property type="match status" value="1"/>
</dbReference>
<keyword evidence="1" id="KW-0560">Oxidoreductase</keyword>
<organism evidence="3 4">
    <name type="scientific">Streptomyces radiopugnans</name>
    <dbReference type="NCBI Taxonomy" id="403935"/>
    <lineage>
        <taxon>Bacteria</taxon>
        <taxon>Bacillati</taxon>
        <taxon>Actinomycetota</taxon>
        <taxon>Actinomycetes</taxon>
        <taxon>Kitasatosporales</taxon>
        <taxon>Streptomycetaceae</taxon>
        <taxon>Streptomyces</taxon>
    </lineage>
</organism>
<proteinExistence type="predicted"/>
<name>A0A1H9CVN5_9ACTN</name>
<feature type="domain" description="Flavin reductase like" evidence="2">
    <location>
        <begin position="21"/>
        <end position="169"/>
    </location>
</feature>
<dbReference type="SMART" id="SM00903">
    <property type="entry name" value="Flavin_Reduct"/>
    <property type="match status" value="1"/>
</dbReference>
<evidence type="ECO:0000313" key="3">
    <source>
        <dbReference type="EMBL" id="SEQ05167.1"/>
    </source>
</evidence>
<dbReference type="AlphaFoldDB" id="A0A1H9CVN5"/>
<dbReference type="SUPFAM" id="SSF50475">
    <property type="entry name" value="FMN-binding split barrel"/>
    <property type="match status" value="1"/>
</dbReference>
<dbReference type="Proteomes" id="UP000199055">
    <property type="component" value="Unassembled WGS sequence"/>
</dbReference>
<dbReference type="PANTHER" id="PTHR30466:SF1">
    <property type="entry name" value="FMN REDUCTASE (NADH) RUTF"/>
    <property type="match status" value="1"/>
</dbReference>
<dbReference type="PANTHER" id="PTHR30466">
    <property type="entry name" value="FLAVIN REDUCTASE"/>
    <property type="match status" value="1"/>
</dbReference>